<keyword evidence="4" id="KW-1185">Reference proteome</keyword>
<feature type="transmembrane region" description="Helical" evidence="2">
    <location>
        <begin position="173"/>
        <end position="192"/>
    </location>
</feature>
<evidence type="ECO:0000313" key="3">
    <source>
        <dbReference type="EMBL" id="MBD1371026.1"/>
    </source>
</evidence>
<dbReference type="GO" id="GO:0005886">
    <property type="term" value="C:plasma membrane"/>
    <property type="evidence" value="ECO:0007669"/>
    <property type="project" value="UniProtKB-SubCell"/>
</dbReference>
<feature type="transmembrane region" description="Helical" evidence="2">
    <location>
        <begin position="379"/>
        <end position="395"/>
    </location>
</feature>
<keyword evidence="2" id="KW-0472">Membrane</keyword>
<reference evidence="3" key="1">
    <citation type="submission" date="2020-09" db="EMBL/GenBank/DDBJ databases">
        <title>A novel bacterium of genus Hazenella, isolated from South China Sea.</title>
        <authorList>
            <person name="Huang H."/>
            <person name="Mo K."/>
            <person name="Hu Y."/>
        </authorList>
    </citation>
    <scope>NUCLEOTIDE SEQUENCE</scope>
    <source>
        <strain evidence="3">IB182357</strain>
    </source>
</reference>
<feature type="transmembrane region" description="Helical" evidence="2">
    <location>
        <begin position="104"/>
        <end position="126"/>
    </location>
</feature>
<proteinExistence type="predicted"/>
<keyword evidence="2" id="KW-1133">Transmembrane helix</keyword>
<sequence>MKILGNIDRLDKEAWLLLLENGLFHIASALSDTFVNVYLWKIKHDWILISWFNFTHYLVGALTFILAGWLTKKVDRVIAVRLGVLMLSIFYVSVLFLGKQSVHYVILLGVIKGLGSGFFWMAYNVLYFEITERHNRDIYNGINGLIYSTAGIIAPFISGLIITKINHFTGYRIIFSISLSVFIAAVFVSFLFKRRHANRSYQLKKVIDLLKDKKNHWYWVSLAMVAQGLREGSFIFLIGLLVYVTTKSELTLGTYLTIASLVSLLSFYVVGKYLKPKRRNAFIFLGTLMMAFASVPLAFHVNQWTVFIFGVGSALFYPFYMSPLTSTVFDVIGENQDTANLRIEYVVVRELALTLGRLVSILLFIWWVNESSSLLHIRWYAFVIGFVQLFAWLAIRKVPLLAESFSRPNR</sequence>
<dbReference type="Proteomes" id="UP000661691">
    <property type="component" value="Unassembled WGS sequence"/>
</dbReference>
<organism evidence="3 4">
    <name type="scientific">Polycladospora coralii</name>
    <dbReference type="NCBI Taxonomy" id="2771432"/>
    <lineage>
        <taxon>Bacteria</taxon>
        <taxon>Bacillati</taxon>
        <taxon>Bacillota</taxon>
        <taxon>Bacilli</taxon>
        <taxon>Bacillales</taxon>
        <taxon>Thermoactinomycetaceae</taxon>
        <taxon>Polycladospora</taxon>
    </lineage>
</organism>
<feature type="transmembrane region" description="Helical" evidence="2">
    <location>
        <begin position="46"/>
        <end position="71"/>
    </location>
</feature>
<evidence type="ECO:0000313" key="4">
    <source>
        <dbReference type="Proteomes" id="UP000661691"/>
    </source>
</evidence>
<gene>
    <name evidence="3" type="ORF">IC620_01455</name>
</gene>
<evidence type="ECO:0000256" key="2">
    <source>
        <dbReference type="SAM" id="Phobius"/>
    </source>
</evidence>
<dbReference type="Gene3D" id="1.20.1250.20">
    <property type="entry name" value="MFS general substrate transporter like domains"/>
    <property type="match status" value="1"/>
</dbReference>
<feature type="transmembrane region" description="Helical" evidence="2">
    <location>
        <begin position="217"/>
        <end position="244"/>
    </location>
</feature>
<feature type="transmembrane region" description="Helical" evidence="2">
    <location>
        <begin position="138"/>
        <end position="161"/>
    </location>
</feature>
<feature type="transmembrane region" description="Helical" evidence="2">
    <location>
        <begin position="307"/>
        <end position="333"/>
    </location>
</feature>
<comment type="caution">
    <text evidence="3">The sequence shown here is derived from an EMBL/GenBank/DDBJ whole genome shotgun (WGS) entry which is preliminary data.</text>
</comment>
<feature type="transmembrane region" description="Helical" evidence="2">
    <location>
        <begin position="282"/>
        <end position="301"/>
    </location>
</feature>
<dbReference type="InterPro" id="IPR011701">
    <property type="entry name" value="MFS"/>
</dbReference>
<dbReference type="PANTHER" id="PTHR23526:SF2">
    <property type="entry name" value="MAJOR FACILITATOR SUPERFAMILY (MFS) PROFILE DOMAIN-CONTAINING PROTEIN"/>
    <property type="match status" value="1"/>
</dbReference>
<accession>A0A926RW22</accession>
<evidence type="ECO:0000256" key="1">
    <source>
        <dbReference type="ARBA" id="ARBA00004651"/>
    </source>
</evidence>
<dbReference type="InterPro" id="IPR052528">
    <property type="entry name" value="Sugar_transport-like"/>
</dbReference>
<dbReference type="EMBL" id="JACXAH010000002">
    <property type="protein sequence ID" value="MBD1371026.1"/>
    <property type="molecule type" value="Genomic_DNA"/>
</dbReference>
<comment type="subcellular location">
    <subcellularLocation>
        <location evidence="1">Cell membrane</location>
        <topology evidence="1">Multi-pass membrane protein</topology>
    </subcellularLocation>
</comment>
<dbReference type="SUPFAM" id="SSF103473">
    <property type="entry name" value="MFS general substrate transporter"/>
    <property type="match status" value="1"/>
</dbReference>
<feature type="transmembrane region" description="Helical" evidence="2">
    <location>
        <begin position="250"/>
        <end position="270"/>
    </location>
</feature>
<feature type="transmembrane region" description="Helical" evidence="2">
    <location>
        <begin position="345"/>
        <end position="367"/>
    </location>
</feature>
<protein>
    <submittedName>
        <fullName evidence="3">MFS transporter</fullName>
    </submittedName>
</protein>
<dbReference type="AlphaFoldDB" id="A0A926RW22"/>
<feature type="transmembrane region" description="Helical" evidence="2">
    <location>
        <begin position="78"/>
        <end position="98"/>
    </location>
</feature>
<name>A0A926RW22_9BACL</name>
<dbReference type="GO" id="GO:0022857">
    <property type="term" value="F:transmembrane transporter activity"/>
    <property type="evidence" value="ECO:0007669"/>
    <property type="project" value="InterPro"/>
</dbReference>
<dbReference type="InterPro" id="IPR036259">
    <property type="entry name" value="MFS_trans_sf"/>
</dbReference>
<dbReference type="PANTHER" id="PTHR23526">
    <property type="entry name" value="INTEGRAL MEMBRANE TRANSPORT PROTEIN-RELATED"/>
    <property type="match status" value="1"/>
</dbReference>
<dbReference type="Pfam" id="PF07690">
    <property type="entry name" value="MFS_1"/>
    <property type="match status" value="1"/>
</dbReference>
<keyword evidence="2" id="KW-0812">Transmembrane</keyword>